<evidence type="ECO:0000256" key="5">
    <source>
        <dbReference type="ARBA" id="ARBA00023136"/>
    </source>
</evidence>
<feature type="chain" id="PRO_5002463081" evidence="8">
    <location>
        <begin position="33"/>
        <end position="1015"/>
    </location>
</feature>
<dbReference type="Proteomes" id="UP000033651">
    <property type="component" value="Unassembled WGS sequence"/>
</dbReference>
<dbReference type="PANTHER" id="PTHR30069:SF46">
    <property type="entry name" value="OAR PROTEIN"/>
    <property type="match status" value="1"/>
</dbReference>
<dbReference type="InterPro" id="IPR039426">
    <property type="entry name" value="TonB-dep_rcpt-like"/>
</dbReference>
<keyword evidence="3" id="KW-1134">Transmembrane beta strand</keyword>
<evidence type="ECO:0000259" key="10">
    <source>
        <dbReference type="Pfam" id="PF25183"/>
    </source>
</evidence>
<dbReference type="InterPro" id="IPR037066">
    <property type="entry name" value="Plug_dom_sf"/>
</dbReference>
<dbReference type="Gene3D" id="2.170.130.10">
    <property type="entry name" value="TonB-dependent receptor, plug domain"/>
    <property type="match status" value="1"/>
</dbReference>
<name>A0A0F3KJ93_9GAMM</name>
<dbReference type="GO" id="GO:0044718">
    <property type="term" value="P:siderophore transmembrane transport"/>
    <property type="evidence" value="ECO:0007669"/>
    <property type="project" value="TreeGrafter"/>
</dbReference>
<keyword evidence="12" id="KW-1185">Reference proteome</keyword>
<evidence type="ECO:0000256" key="8">
    <source>
        <dbReference type="SAM" id="SignalP"/>
    </source>
</evidence>
<evidence type="ECO:0000256" key="1">
    <source>
        <dbReference type="ARBA" id="ARBA00004571"/>
    </source>
</evidence>
<dbReference type="RefSeq" id="WP_045830196.1">
    <property type="nucleotide sequence ID" value="NZ_JZRB01000029.1"/>
</dbReference>
<dbReference type="Pfam" id="PF07715">
    <property type="entry name" value="Plug"/>
    <property type="match status" value="1"/>
</dbReference>
<dbReference type="GO" id="GO:0030246">
    <property type="term" value="F:carbohydrate binding"/>
    <property type="evidence" value="ECO:0007669"/>
    <property type="project" value="InterPro"/>
</dbReference>
<dbReference type="InterPro" id="IPR057601">
    <property type="entry name" value="Oar-like_b-barrel"/>
</dbReference>
<dbReference type="PATRIC" id="fig|345309.4.peg.2138"/>
<dbReference type="SUPFAM" id="SSF49452">
    <property type="entry name" value="Starch-binding domain-like"/>
    <property type="match status" value="1"/>
</dbReference>
<evidence type="ECO:0000256" key="2">
    <source>
        <dbReference type="ARBA" id="ARBA00022448"/>
    </source>
</evidence>
<evidence type="ECO:0000256" key="6">
    <source>
        <dbReference type="ARBA" id="ARBA00023237"/>
    </source>
</evidence>
<dbReference type="OrthoDB" id="9768147at2"/>
<sequence length="1015" mass="110174">MKKHVGYSTLCRRTTLAAAVLAGLATAPAAFAQSTTGNISGTVPAGANQTIVVEGSTGVRREVQPDPRGKYSASNLPLGSYTVTLLRDGTAVDTRKNVGLRVGQSTDVSFDAATANAGDATSLSGVTVTSNTLPNIDVTTVDSRTVITSEQLAKLPLGRNAEAIAKLAPGVVANSGGFTSATAKPTVSFGGSSVTENAYYINGFNTTDPLNGMGGLQLPYGAIDQQEVYTGGYSAQYGRSDGGVISQVGKRGTNEWHFGAQILWEPSFARAKYPDLHYTSTPATQVAGNLYWPKSENTRSTTTVSAYAGGPLIKDKLFLFVAGEYERNEQHNVNTVDNTGTPASTNRFNSPRWYGKLDWNITDNHIIEVTGASDKREGTGTRYYYDFNDRKRLGTIGPVDNTKTGGDLHVFKYTGYITDALTISALYGEMKTSDYDSPGAYDPNLTRVANVTSQNPALNGGTPIGNTQIGSLADPDRGNKQRNFRLDISYQLGDHTILAGIDNMKSQAIDNGTRDPGPGYVWNYGHTNNPNAPISTAAGDQFVPAPALYPNGATGYYVSRNVSNNLVTVRSDQRAQYIEDKWQVTDRWLLSLGLRNDQFTDYNPFGEEFITQTKPQWAPRIGASWDVLGDGSFKVFGNAGRYYLGLPLNPATGAASGYVSTQTYFTYGGIDANGVPTGLTQISGPVSANNSYGVPPDPRTVTARNLKPEHQDEFILGFDKTLGENWVYGAKATRRLLRTAIDDYCEIDRVTDKAAALGYTPDPSKTNSCYLINAGASNTFTLLDAQGNQLLVPLSREEMGFQALKRKYYGLELFMEHSFDGVWYAKFDYVFSRSYGNTEGQVRSDLRQGGASASEDWDNAAIMVNTNGVQNNDHTHVFKAYGYWQVAPEWQISSNVNVTSGGPELCLGYFGPDHTNPTGYGNAYHWCDGEPSPPGSHGRLPWTFTLDLGVTWRPAFAADKLAFSANVFNVLNQQRATFRNPNKEGDAPNTPNPQYRIPLYTTDPRYARVAVTYDF</sequence>
<dbReference type="SUPFAM" id="SSF56935">
    <property type="entry name" value="Porins"/>
    <property type="match status" value="1"/>
</dbReference>
<evidence type="ECO:0000256" key="3">
    <source>
        <dbReference type="ARBA" id="ARBA00022452"/>
    </source>
</evidence>
<dbReference type="Pfam" id="PF25183">
    <property type="entry name" value="OMP_b-brl_4"/>
    <property type="match status" value="2"/>
</dbReference>
<organism evidence="11 12">
    <name type="scientific">Luteibacter yeojuensis</name>
    <dbReference type="NCBI Taxonomy" id="345309"/>
    <lineage>
        <taxon>Bacteria</taxon>
        <taxon>Pseudomonadati</taxon>
        <taxon>Pseudomonadota</taxon>
        <taxon>Gammaproteobacteria</taxon>
        <taxon>Lysobacterales</taxon>
        <taxon>Rhodanobacteraceae</taxon>
        <taxon>Luteibacter</taxon>
    </lineage>
</organism>
<dbReference type="GO" id="GO:0015344">
    <property type="term" value="F:siderophore uptake transmembrane transporter activity"/>
    <property type="evidence" value="ECO:0007669"/>
    <property type="project" value="TreeGrafter"/>
</dbReference>
<keyword evidence="2" id="KW-0813">Transport</keyword>
<dbReference type="InterPro" id="IPR036942">
    <property type="entry name" value="Beta-barrel_TonB_sf"/>
</dbReference>
<feature type="domain" description="TonB-dependent transporter Oar-like beta-barrel" evidence="10">
    <location>
        <begin position="606"/>
        <end position="886"/>
    </location>
</feature>
<evidence type="ECO:0000313" key="11">
    <source>
        <dbReference type="EMBL" id="KJV31335.1"/>
    </source>
</evidence>
<dbReference type="Gene3D" id="2.40.170.20">
    <property type="entry name" value="TonB-dependent receptor, beta-barrel domain"/>
    <property type="match status" value="1"/>
</dbReference>
<feature type="domain" description="TonB-dependent transporter Oar-like beta-barrel" evidence="10">
    <location>
        <begin position="343"/>
        <end position="600"/>
    </location>
</feature>
<accession>A0A0F3KJ93</accession>
<keyword evidence="5" id="KW-0472">Membrane</keyword>
<proteinExistence type="predicted"/>
<keyword evidence="8" id="KW-0732">Signal</keyword>
<keyword evidence="6" id="KW-0998">Cell outer membrane</keyword>
<gene>
    <name evidence="11" type="ORF">VI08_13930</name>
</gene>
<feature type="signal peptide" evidence="8">
    <location>
        <begin position="1"/>
        <end position="32"/>
    </location>
</feature>
<evidence type="ECO:0000256" key="4">
    <source>
        <dbReference type="ARBA" id="ARBA00022692"/>
    </source>
</evidence>
<dbReference type="Gene3D" id="2.60.40.1120">
    <property type="entry name" value="Carboxypeptidase-like, regulatory domain"/>
    <property type="match status" value="1"/>
</dbReference>
<comment type="subcellular location">
    <subcellularLocation>
        <location evidence="1">Cell outer membrane</location>
        <topology evidence="1">Multi-pass membrane protein</topology>
    </subcellularLocation>
</comment>
<dbReference type="EMBL" id="JZRB01000029">
    <property type="protein sequence ID" value="KJV31335.1"/>
    <property type="molecule type" value="Genomic_DNA"/>
</dbReference>
<keyword evidence="4" id="KW-0812">Transmembrane</keyword>
<evidence type="ECO:0000259" key="9">
    <source>
        <dbReference type="Pfam" id="PF07715"/>
    </source>
</evidence>
<feature type="region of interest" description="Disordered" evidence="7">
    <location>
        <begin position="978"/>
        <end position="998"/>
    </location>
</feature>
<comment type="caution">
    <text evidence="11">The sequence shown here is derived from an EMBL/GenBank/DDBJ whole genome shotgun (WGS) entry which is preliminary data.</text>
</comment>
<protein>
    <submittedName>
        <fullName evidence="11">Oar protein</fullName>
    </submittedName>
</protein>
<dbReference type="GO" id="GO:0009279">
    <property type="term" value="C:cell outer membrane"/>
    <property type="evidence" value="ECO:0007669"/>
    <property type="project" value="UniProtKB-SubCell"/>
</dbReference>
<dbReference type="AlphaFoldDB" id="A0A0F3KJ93"/>
<feature type="domain" description="TonB-dependent receptor plug" evidence="9">
    <location>
        <begin position="140"/>
        <end position="243"/>
    </location>
</feature>
<dbReference type="InterPro" id="IPR013784">
    <property type="entry name" value="Carb-bd-like_fold"/>
</dbReference>
<reference evidence="11 12" key="1">
    <citation type="submission" date="2015-03" db="EMBL/GenBank/DDBJ databases">
        <title>Draft genome sequence of Luteibacter yeojuensis strain SU11.</title>
        <authorList>
            <person name="Sulaiman J."/>
            <person name="Priya K."/>
            <person name="Chan K.-G."/>
        </authorList>
    </citation>
    <scope>NUCLEOTIDE SEQUENCE [LARGE SCALE GENOMIC DNA]</scope>
    <source>
        <strain evidence="11 12">SU11</strain>
    </source>
</reference>
<dbReference type="InterPro" id="IPR012910">
    <property type="entry name" value="Plug_dom"/>
</dbReference>
<evidence type="ECO:0000313" key="12">
    <source>
        <dbReference type="Proteomes" id="UP000033651"/>
    </source>
</evidence>
<evidence type="ECO:0000256" key="7">
    <source>
        <dbReference type="SAM" id="MobiDB-lite"/>
    </source>
</evidence>
<dbReference type="PANTHER" id="PTHR30069">
    <property type="entry name" value="TONB-DEPENDENT OUTER MEMBRANE RECEPTOR"/>
    <property type="match status" value="1"/>
</dbReference>